<reference evidence="1 2" key="1">
    <citation type="submission" date="2016-11" db="EMBL/GenBank/DDBJ databases">
        <title>Genomic analysis of Caldithrix abyssi and proposal of a novel bacterial phylum Caldithrichaeota.</title>
        <authorList>
            <person name="Kublanov I."/>
            <person name="Sigalova O."/>
            <person name="Gavrilov S."/>
            <person name="Lebedinsky A."/>
            <person name="Ivanova N."/>
            <person name="Daum C."/>
            <person name="Reddy T."/>
            <person name="Klenk H.P."/>
            <person name="Goker M."/>
            <person name="Reva O."/>
            <person name="Miroshnichenko M."/>
            <person name="Kyprides N."/>
            <person name="Woyke T."/>
            <person name="Gelfand M."/>
        </authorList>
    </citation>
    <scope>NUCLEOTIDE SEQUENCE [LARGE SCALE GENOMIC DNA]</scope>
    <source>
        <strain evidence="1 2">LF13</strain>
    </source>
</reference>
<accession>A0A1J1CA93</accession>
<organism evidence="1 2">
    <name type="scientific">Caldithrix abyssi DSM 13497</name>
    <dbReference type="NCBI Taxonomy" id="880073"/>
    <lineage>
        <taxon>Bacteria</taxon>
        <taxon>Pseudomonadati</taxon>
        <taxon>Calditrichota</taxon>
        <taxon>Calditrichia</taxon>
        <taxon>Calditrichales</taxon>
        <taxon>Calditrichaceae</taxon>
        <taxon>Caldithrix</taxon>
    </lineage>
</organism>
<dbReference type="KEGG" id="caby:Cabys_2698"/>
<name>A0A1J1CA93_CALAY</name>
<evidence type="ECO:0000313" key="1">
    <source>
        <dbReference type="EMBL" id="APF19446.1"/>
    </source>
</evidence>
<protein>
    <submittedName>
        <fullName evidence="1">Uncharacterized protein</fullName>
    </submittedName>
</protein>
<gene>
    <name evidence="1" type="ORF">Cabys_2698</name>
</gene>
<dbReference type="AlphaFoldDB" id="A0A1J1CA93"/>
<dbReference type="EMBL" id="CP018099">
    <property type="protein sequence ID" value="APF19446.1"/>
    <property type="molecule type" value="Genomic_DNA"/>
</dbReference>
<proteinExistence type="predicted"/>
<dbReference type="Proteomes" id="UP000183868">
    <property type="component" value="Chromosome"/>
</dbReference>
<evidence type="ECO:0000313" key="2">
    <source>
        <dbReference type="Proteomes" id="UP000183868"/>
    </source>
</evidence>
<sequence length="43" mass="4883">MGLNFVQDGLKYFVYSFSAMIDVICEKISLRTLRLFLVAAVLP</sequence>